<dbReference type="EMBL" id="CP162511">
    <property type="protein sequence ID" value="XDI05237.1"/>
    <property type="molecule type" value="Genomic_DNA"/>
</dbReference>
<dbReference type="SUPFAM" id="SSF51569">
    <property type="entry name" value="Aldolase"/>
    <property type="match status" value="1"/>
</dbReference>
<gene>
    <name evidence="4" type="primary">deoC</name>
    <name evidence="4" type="ORF">ABFY20_18250</name>
</gene>
<dbReference type="InterPro" id="IPR011343">
    <property type="entry name" value="DeoC"/>
</dbReference>
<keyword evidence="2" id="KW-0704">Schiff base</keyword>
<dbReference type="GO" id="GO:0005737">
    <property type="term" value="C:cytoplasm"/>
    <property type="evidence" value="ECO:0007669"/>
    <property type="project" value="InterPro"/>
</dbReference>
<dbReference type="InterPro" id="IPR013785">
    <property type="entry name" value="Aldolase_TIM"/>
</dbReference>
<keyword evidence="1" id="KW-0963">Cytoplasm</keyword>
<keyword evidence="4" id="KW-0456">Lyase</keyword>
<evidence type="ECO:0000256" key="3">
    <source>
        <dbReference type="NCBIfam" id="TIGR00126"/>
    </source>
</evidence>
<name>A0AB39BGT8_9MICO</name>
<sequence length="235" mass="24626">MPEAVITTAELIATLPRHIDISCVQAQHDRHDIERLAADARAGGFVSAHVLPNWLPVLKDLLEGGETLAGSPVGFPSGGPTTATKVAEATELLDAGVQELDVVVAIGRLRSGEGDYVERELRAVVELVDGRVPLRAILEVGRLDDDDIRLGVDAAIAAGVPWIKTGTGWSGVPTSLDHIRLIVERAAGRAQVKAAGGVRDLATIRAMADAGVTRFGMNQTAALDAVAATREEPTA</sequence>
<dbReference type="PIRSF" id="PIRSF001357">
    <property type="entry name" value="DeoC"/>
    <property type="match status" value="1"/>
</dbReference>
<reference evidence="4" key="1">
    <citation type="submission" date="2024-05" db="EMBL/GenBank/DDBJ databases">
        <title>Herbiconiux sp. A18JL235.</title>
        <authorList>
            <person name="Zhang G."/>
        </authorList>
    </citation>
    <scope>NUCLEOTIDE SEQUENCE</scope>
    <source>
        <strain evidence="4">A18JL235</strain>
    </source>
</reference>
<evidence type="ECO:0000313" key="4">
    <source>
        <dbReference type="EMBL" id="XDI05237.1"/>
    </source>
</evidence>
<proteinExistence type="predicted"/>
<dbReference type="NCBIfam" id="TIGR00126">
    <property type="entry name" value="deoC"/>
    <property type="match status" value="1"/>
</dbReference>
<dbReference type="PANTHER" id="PTHR10889">
    <property type="entry name" value="DEOXYRIBOSE-PHOSPHATE ALDOLASE"/>
    <property type="match status" value="1"/>
</dbReference>
<dbReference type="PANTHER" id="PTHR10889:SF1">
    <property type="entry name" value="DEOXYRIBOSE-PHOSPHATE ALDOLASE"/>
    <property type="match status" value="1"/>
</dbReference>
<organism evidence="4">
    <name type="scientific">Herbiconiux sp. A18JL235</name>
    <dbReference type="NCBI Taxonomy" id="3152363"/>
    <lineage>
        <taxon>Bacteria</taxon>
        <taxon>Bacillati</taxon>
        <taxon>Actinomycetota</taxon>
        <taxon>Actinomycetes</taxon>
        <taxon>Micrococcales</taxon>
        <taxon>Microbacteriaceae</taxon>
        <taxon>Herbiconiux</taxon>
    </lineage>
</organism>
<evidence type="ECO:0000256" key="1">
    <source>
        <dbReference type="ARBA" id="ARBA00022490"/>
    </source>
</evidence>
<protein>
    <recommendedName>
        <fullName evidence="3">Deoxyribose-phosphate aldolase</fullName>
        <ecNumber evidence="3">4.1.2.4</ecNumber>
    </recommendedName>
</protein>
<dbReference type="Gene3D" id="3.20.20.70">
    <property type="entry name" value="Aldolase class I"/>
    <property type="match status" value="1"/>
</dbReference>
<dbReference type="EC" id="4.1.2.4" evidence="3"/>
<accession>A0AB39BGT8</accession>
<dbReference type="GO" id="GO:0016052">
    <property type="term" value="P:carbohydrate catabolic process"/>
    <property type="evidence" value="ECO:0007669"/>
    <property type="project" value="TreeGrafter"/>
</dbReference>
<dbReference type="InterPro" id="IPR002915">
    <property type="entry name" value="DeoC/FbaB/LacD_aldolase"/>
</dbReference>
<evidence type="ECO:0000256" key="2">
    <source>
        <dbReference type="ARBA" id="ARBA00023270"/>
    </source>
</evidence>
<dbReference type="SMART" id="SM01133">
    <property type="entry name" value="DeoC"/>
    <property type="match status" value="1"/>
</dbReference>
<dbReference type="GO" id="GO:0009264">
    <property type="term" value="P:deoxyribonucleotide catabolic process"/>
    <property type="evidence" value="ECO:0007669"/>
    <property type="project" value="UniProtKB-UniRule"/>
</dbReference>
<dbReference type="GO" id="GO:0004139">
    <property type="term" value="F:deoxyribose-phosphate aldolase activity"/>
    <property type="evidence" value="ECO:0007669"/>
    <property type="project" value="UniProtKB-UniRule"/>
</dbReference>
<dbReference type="RefSeq" id="WP_368497621.1">
    <property type="nucleotide sequence ID" value="NZ_CP162511.1"/>
</dbReference>
<dbReference type="AlphaFoldDB" id="A0AB39BGT8"/>